<dbReference type="NCBIfam" id="TIGR00364">
    <property type="entry name" value="7-cyano-7-deazaguanine synthase QueC"/>
    <property type="match status" value="1"/>
</dbReference>
<keyword evidence="5" id="KW-0862">Zinc</keyword>
<evidence type="ECO:0000313" key="10">
    <source>
        <dbReference type="EMBL" id="CAG7597636.1"/>
    </source>
</evidence>
<dbReference type="Gene3D" id="3.40.50.620">
    <property type="entry name" value="HUPs"/>
    <property type="match status" value="1"/>
</dbReference>
<keyword evidence="6" id="KW-0067">ATP-binding</keyword>
<dbReference type="InterPro" id="IPR014729">
    <property type="entry name" value="Rossmann-like_a/b/a_fold"/>
</dbReference>
<evidence type="ECO:0000256" key="2">
    <source>
        <dbReference type="ARBA" id="ARBA00022598"/>
    </source>
</evidence>
<evidence type="ECO:0000256" key="9">
    <source>
        <dbReference type="ARBA" id="ARBA00047890"/>
    </source>
</evidence>
<reference evidence="10" key="1">
    <citation type="submission" date="2021-06" db="EMBL/GenBank/DDBJ databases">
        <authorList>
            <person name="Nardi T."/>
            <person name="Nardi T."/>
        </authorList>
    </citation>
    <scope>NUCLEOTIDE SEQUENCE</scope>
</reference>
<dbReference type="GO" id="GO:0046872">
    <property type="term" value="F:metal ion binding"/>
    <property type="evidence" value="ECO:0007669"/>
    <property type="project" value="UniProtKB-KW"/>
</dbReference>
<proteinExistence type="inferred from homology"/>
<organism evidence="10 11">
    <name type="scientific">Hyalomma marginatum</name>
    <dbReference type="NCBI Taxonomy" id="34627"/>
    <lineage>
        <taxon>Eukaryota</taxon>
        <taxon>Metazoa</taxon>
        <taxon>Ecdysozoa</taxon>
        <taxon>Arthropoda</taxon>
        <taxon>Chelicerata</taxon>
        <taxon>Arachnida</taxon>
        <taxon>Acari</taxon>
        <taxon>Parasitiformes</taxon>
        <taxon>Ixodida</taxon>
        <taxon>Ixodoidea</taxon>
        <taxon>Ixodidae</taxon>
        <taxon>Hyalomminae</taxon>
        <taxon>Hyalomma</taxon>
    </lineage>
</organism>
<dbReference type="EC" id="6.3.4.20" evidence="8"/>
<dbReference type="HAMAP" id="MF_01633">
    <property type="entry name" value="QueC"/>
    <property type="match status" value="1"/>
</dbReference>
<dbReference type="SUPFAM" id="SSF52402">
    <property type="entry name" value="Adenine nucleotide alpha hydrolases-like"/>
    <property type="match status" value="1"/>
</dbReference>
<evidence type="ECO:0000256" key="7">
    <source>
        <dbReference type="ARBA" id="ARBA00037993"/>
    </source>
</evidence>
<comment type="pathway">
    <text evidence="1">Purine metabolism; 7-cyano-7-deazaguanine biosynthesis.</text>
</comment>
<dbReference type="AlphaFoldDB" id="A0A8S4C519"/>
<protein>
    <recommendedName>
        <fullName evidence="8">7-cyano-7-deazaguanine synthase</fullName>
        <ecNumber evidence="8">6.3.4.20</ecNumber>
    </recommendedName>
</protein>
<evidence type="ECO:0000256" key="4">
    <source>
        <dbReference type="ARBA" id="ARBA00022741"/>
    </source>
</evidence>
<dbReference type="EMBL" id="CAJVAF010000326">
    <property type="protein sequence ID" value="CAG7597636.1"/>
    <property type="molecule type" value="Genomic_DNA"/>
</dbReference>
<dbReference type="PANTHER" id="PTHR42914:SF1">
    <property type="entry name" value="7-CYANO-7-DEAZAGUANINE SYNTHASE"/>
    <property type="match status" value="1"/>
</dbReference>
<accession>A0A8S4C519</accession>
<dbReference type="CDD" id="cd01995">
    <property type="entry name" value="QueC-like"/>
    <property type="match status" value="1"/>
</dbReference>
<keyword evidence="11" id="KW-1185">Reference proteome</keyword>
<keyword evidence="4" id="KW-0547">Nucleotide-binding</keyword>
<evidence type="ECO:0000256" key="3">
    <source>
        <dbReference type="ARBA" id="ARBA00022723"/>
    </source>
</evidence>
<dbReference type="InterPro" id="IPR018317">
    <property type="entry name" value="QueC"/>
</dbReference>
<comment type="catalytic activity">
    <reaction evidence="9">
        <text>7-carboxy-7-carbaguanine + NH4(+) + 2 ATP = 7-cyano-7-carbaguanine + 2 AMP + 2 diphosphate + 2 H(+)</text>
        <dbReference type="Rhea" id="RHEA:27982"/>
        <dbReference type="ChEBI" id="CHEBI:15378"/>
        <dbReference type="ChEBI" id="CHEBI:28938"/>
        <dbReference type="ChEBI" id="CHEBI:30616"/>
        <dbReference type="ChEBI" id="CHEBI:33019"/>
        <dbReference type="ChEBI" id="CHEBI:45075"/>
        <dbReference type="ChEBI" id="CHEBI:61036"/>
        <dbReference type="ChEBI" id="CHEBI:456215"/>
        <dbReference type="EC" id="6.3.4.20"/>
    </reaction>
</comment>
<keyword evidence="2" id="KW-0436">Ligase</keyword>
<evidence type="ECO:0000256" key="1">
    <source>
        <dbReference type="ARBA" id="ARBA00005061"/>
    </source>
</evidence>
<dbReference type="GO" id="GO:0016874">
    <property type="term" value="F:ligase activity"/>
    <property type="evidence" value="ECO:0007669"/>
    <property type="project" value="UniProtKB-KW"/>
</dbReference>
<dbReference type="PIRSF" id="PIRSF006293">
    <property type="entry name" value="ExsB"/>
    <property type="match status" value="1"/>
</dbReference>
<comment type="similarity">
    <text evidence="7">Belongs to the QueC family.</text>
</comment>
<dbReference type="Pfam" id="PF06508">
    <property type="entry name" value="QueC"/>
    <property type="match status" value="1"/>
</dbReference>
<sequence>MPKKAIILLSGGLDSSTVLAVAKSEGYECYCLSFRYGQKHLFEIESAKNLAKIYDAVVHKIIDIDLTVFDGSSLTSALEVPKHTDLNHLQNGQIPSTYVHGRNTIFLSYAFAYAEVLNISNLFIGCNAIDYSNYPDCRPEYISTYERMINLAKARIQREIKIYAPLLHLSKSEIIILGKSLGVDYSLTTSCYNPYESGQPCSQCDACLLRIEGFTKAGLSDPLHYI</sequence>
<evidence type="ECO:0000256" key="6">
    <source>
        <dbReference type="ARBA" id="ARBA00022840"/>
    </source>
</evidence>
<comment type="caution">
    <text evidence="10">The sequence shown here is derived from an EMBL/GenBank/DDBJ whole genome shotgun (WGS) entry which is preliminary data.</text>
</comment>
<evidence type="ECO:0000256" key="5">
    <source>
        <dbReference type="ARBA" id="ARBA00022833"/>
    </source>
</evidence>
<evidence type="ECO:0000256" key="8">
    <source>
        <dbReference type="ARBA" id="ARBA00039149"/>
    </source>
</evidence>
<dbReference type="Proteomes" id="UP000837675">
    <property type="component" value="Unassembled WGS sequence"/>
</dbReference>
<dbReference type="PANTHER" id="PTHR42914">
    <property type="entry name" value="7-CYANO-7-DEAZAGUANINE SYNTHASE"/>
    <property type="match status" value="1"/>
</dbReference>
<gene>
    <name evidence="10" type="ORF">MHYMCMPASI_00953</name>
</gene>
<evidence type="ECO:0000313" key="11">
    <source>
        <dbReference type="Proteomes" id="UP000837675"/>
    </source>
</evidence>
<name>A0A8S4C519_9ACAR</name>
<keyword evidence="3" id="KW-0479">Metal-binding</keyword>
<dbReference type="GO" id="GO:0005524">
    <property type="term" value="F:ATP binding"/>
    <property type="evidence" value="ECO:0007669"/>
    <property type="project" value="UniProtKB-KW"/>
</dbReference>